<dbReference type="GeneTree" id="ENSGT00940000157574"/>
<dbReference type="PROSITE" id="PS51450">
    <property type="entry name" value="LRR"/>
    <property type="match status" value="3"/>
</dbReference>
<evidence type="ECO:0000256" key="10">
    <source>
        <dbReference type="SAM" id="SignalP"/>
    </source>
</evidence>
<evidence type="ECO:0000256" key="5">
    <source>
        <dbReference type="ARBA" id="ARBA00022614"/>
    </source>
</evidence>
<reference evidence="12" key="1">
    <citation type="submission" date="2025-08" db="UniProtKB">
        <authorList>
            <consortium name="Ensembl"/>
        </authorList>
    </citation>
    <scope>IDENTIFICATION</scope>
</reference>
<dbReference type="GO" id="GO:0060348">
    <property type="term" value="P:bone development"/>
    <property type="evidence" value="ECO:0007669"/>
    <property type="project" value="TreeGrafter"/>
</dbReference>
<dbReference type="Pfam" id="PF00560">
    <property type="entry name" value="LRR_1"/>
    <property type="match status" value="1"/>
</dbReference>
<feature type="chain" id="PRO_5034109530" description="LRRNT domain-containing protein" evidence="10">
    <location>
        <begin position="18"/>
        <end position="329"/>
    </location>
</feature>
<dbReference type="SUPFAM" id="SSF52058">
    <property type="entry name" value="L domain-like"/>
    <property type="match status" value="1"/>
</dbReference>
<dbReference type="Ensembl" id="ENSLLET00000002033.1">
    <property type="protein sequence ID" value="ENSLLEP00000001948.1"/>
    <property type="gene ID" value="ENSLLEG00000001252.1"/>
</dbReference>
<sequence length="329" mass="37453">MHLYLHLWFSAVAITVAPPPPEIGRRRIEKHQPSEPISYENLDLPNYGQSLDIYEESIDLSNYEDVYDYSEPETKIEVGTLAPLGKMSELITTPVPLKTTQIPSSKKPTEPSMFGPMTEQGLPTCLVCVCLGTSVYCDDVDLKTIPPLPKETTYLYARFNKINQIHSGDFTGLQKLKRVDLSSNSLSKIDEDAFRLLPSLQELILSENQLRAVPELPPSLVLLDVKLNQLQSSGVRSEIFKELTKLQYLYLSNNKLDYVPVPLPYNLKSLHLQYNNIQIIHKDTFCESQDRTFTRQALEDIRLDGNPINLSRFGEEYFCLPRLPIGSYQ</sequence>
<dbReference type="InterPro" id="IPR043547">
    <property type="entry name" value="Mimecan/Epiphycan/Opticin"/>
</dbReference>
<evidence type="ECO:0000256" key="7">
    <source>
        <dbReference type="ARBA" id="ARBA00022737"/>
    </source>
</evidence>
<proteinExistence type="inferred from homology"/>
<evidence type="ECO:0000256" key="6">
    <source>
        <dbReference type="ARBA" id="ARBA00022729"/>
    </source>
</evidence>
<comment type="subcellular location">
    <subcellularLocation>
        <location evidence="1">Secreted</location>
        <location evidence="1">Extracellular space</location>
        <location evidence="1">Extracellular matrix</location>
    </subcellularLocation>
</comment>
<evidence type="ECO:0000256" key="1">
    <source>
        <dbReference type="ARBA" id="ARBA00004498"/>
    </source>
</evidence>
<evidence type="ECO:0000256" key="9">
    <source>
        <dbReference type="ARBA" id="ARBA00023180"/>
    </source>
</evidence>
<evidence type="ECO:0000256" key="4">
    <source>
        <dbReference type="ARBA" id="ARBA00022530"/>
    </source>
</evidence>
<dbReference type="GO" id="GO:0031012">
    <property type="term" value="C:extracellular matrix"/>
    <property type="evidence" value="ECO:0007669"/>
    <property type="project" value="TreeGrafter"/>
</dbReference>
<feature type="signal peptide" evidence="10">
    <location>
        <begin position="1"/>
        <end position="17"/>
    </location>
</feature>
<dbReference type="SMART" id="SM00013">
    <property type="entry name" value="LRRNT"/>
    <property type="match status" value="1"/>
</dbReference>
<keyword evidence="8" id="KW-1015">Disulfide bond</keyword>
<organism evidence="12 13">
    <name type="scientific">Leptobrachium leishanense</name>
    <name type="common">Leishan spiny toad</name>
    <dbReference type="NCBI Taxonomy" id="445787"/>
    <lineage>
        <taxon>Eukaryota</taxon>
        <taxon>Metazoa</taxon>
        <taxon>Chordata</taxon>
        <taxon>Craniata</taxon>
        <taxon>Vertebrata</taxon>
        <taxon>Euteleostomi</taxon>
        <taxon>Amphibia</taxon>
        <taxon>Batrachia</taxon>
        <taxon>Anura</taxon>
        <taxon>Pelobatoidea</taxon>
        <taxon>Megophryidae</taxon>
        <taxon>Leptobrachium</taxon>
    </lineage>
</organism>
<dbReference type="SMART" id="SM00369">
    <property type="entry name" value="LRR_TYP"/>
    <property type="match status" value="4"/>
</dbReference>
<dbReference type="Gene3D" id="3.80.10.10">
    <property type="entry name" value="Ribonuclease Inhibitor"/>
    <property type="match status" value="1"/>
</dbReference>
<dbReference type="PANTHER" id="PTHR46269:SF4">
    <property type="entry name" value="OPTICIN"/>
    <property type="match status" value="1"/>
</dbReference>
<keyword evidence="6 10" id="KW-0732">Signal</keyword>
<dbReference type="Pfam" id="PF13855">
    <property type="entry name" value="LRR_8"/>
    <property type="match status" value="1"/>
</dbReference>
<evidence type="ECO:0000313" key="12">
    <source>
        <dbReference type="Ensembl" id="ENSLLEP00000001948.1"/>
    </source>
</evidence>
<evidence type="ECO:0000313" key="13">
    <source>
        <dbReference type="Proteomes" id="UP000694569"/>
    </source>
</evidence>
<keyword evidence="9" id="KW-0325">Glycoprotein</keyword>
<dbReference type="GO" id="GO:0005615">
    <property type="term" value="C:extracellular space"/>
    <property type="evidence" value="ECO:0007669"/>
    <property type="project" value="TreeGrafter"/>
</dbReference>
<reference evidence="12" key="2">
    <citation type="submission" date="2025-09" db="UniProtKB">
        <authorList>
            <consortium name="Ensembl"/>
        </authorList>
    </citation>
    <scope>IDENTIFICATION</scope>
</reference>
<feature type="domain" description="LRRNT" evidence="11">
    <location>
        <begin position="124"/>
        <end position="154"/>
    </location>
</feature>
<dbReference type="AlphaFoldDB" id="A0A8C5LLB3"/>
<name>A0A8C5LLB3_9ANUR</name>
<keyword evidence="5" id="KW-0433">Leucine-rich repeat</keyword>
<dbReference type="InterPro" id="IPR003591">
    <property type="entry name" value="Leu-rich_rpt_typical-subtyp"/>
</dbReference>
<dbReference type="InterPro" id="IPR000372">
    <property type="entry name" value="LRRNT"/>
</dbReference>
<comment type="similarity">
    <text evidence="2">Belongs to the small leucine-rich proteoglycan (SLRP) family. SLRP class III subfamily.</text>
</comment>
<dbReference type="GO" id="GO:0061975">
    <property type="term" value="P:articular cartilage development"/>
    <property type="evidence" value="ECO:0007669"/>
    <property type="project" value="TreeGrafter"/>
</dbReference>
<dbReference type="InterPro" id="IPR001611">
    <property type="entry name" value="Leu-rich_rpt"/>
</dbReference>
<keyword evidence="4" id="KW-0272">Extracellular matrix</keyword>
<dbReference type="Proteomes" id="UP000694569">
    <property type="component" value="Unplaced"/>
</dbReference>
<keyword evidence="7" id="KW-0677">Repeat</keyword>
<keyword evidence="13" id="KW-1185">Reference proteome</keyword>
<evidence type="ECO:0000256" key="2">
    <source>
        <dbReference type="ARBA" id="ARBA00006912"/>
    </source>
</evidence>
<accession>A0A8C5LLB3</accession>
<dbReference type="InterPro" id="IPR032675">
    <property type="entry name" value="LRR_dom_sf"/>
</dbReference>
<protein>
    <recommendedName>
        <fullName evidence="11">LRRNT domain-containing protein</fullName>
    </recommendedName>
</protein>
<keyword evidence="3" id="KW-0964">Secreted</keyword>
<dbReference type="PANTHER" id="PTHR46269">
    <property type="entry name" value="EPIPHYCAN-RELATED"/>
    <property type="match status" value="1"/>
</dbReference>
<evidence type="ECO:0000256" key="3">
    <source>
        <dbReference type="ARBA" id="ARBA00022525"/>
    </source>
</evidence>
<evidence type="ECO:0000256" key="8">
    <source>
        <dbReference type="ARBA" id="ARBA00023157"/>
    </source>
</evidence>
<evidence type="ECO:0000259" key="11">
    <source>
        <dbReference type="SMART" id="SM00013"/>
    </source>
</evidence>
<dbReference type="OrthoDB" id="676979at2759"/>